<accession>A0A5K8A9Z5</accession>
<dbReference type="RefSeq" id="WP_155310592.1">
    <property type="nucleotide sequence ID" value="NZ_AP021879.1"/>
</dbReference>
<proteinExistence type="predicted"/>
<evidence type="ECO:0008006" key="3">
    <source>
        <dbReference type="Google" id="ProtNLM"/>
    </source>
</evidence>
<organism evidence="1 2">
    <name type="scientific">Desulfosarcina ovata subsp. ovata</name>
    <dbReference type="NCBI Taxonomy" id="2752305"/>
    <lineage>
        <taxon>Bacteria</taxon>
        <taxon>Pseudomonadati</taxon>
        <taxon>Thermodesulfobacteriota</taxon>
        <taxon>Desulfobacteria</taxon>
        <taxon>Desulfobacterales</taxon>
        <taxon>Desulfosarcinaceae</taxon>
        <taxon>Desulfosarcina</taxon>
    </lineage>
</organism>
<dbReference type="InterPro" id="IPR059210">
    <property type="entry name" value="MADS4-like"/>
</dbReference>
<evidence type="ECO:0000313" key="2">
    <source>
        <dbReference type="Proteomes" id="UP000422108"/>
    </source>
</evidence>
<sequence length="209" mass="23807">MNAYEADLAVLTADKNMKFALEGLLSRPQALAVRPISAVFYIHPESDPGCLLHADAFLRPFARRFAHAIVMFDREGCGQEEKPRDELEKQVTTILSQSGWAERAAVIVIDPELENWVFSDSPEVDAALGWKENNPPLRKWLENKNYLLADQIKPARPKEAMEEALRYIRMPRSSSIYGRIARKVSVGRCTDDAFQKLKAKLHEWFPPID</sequence>
<dbReference type="Proteomes" id="UP000422108">
    <property type="component" value="Chromosome"/>
</dbReference>
<gene>
    <name evidence="1" type="ORF">DSCOOX_25670</name>
</gene>
<keyword evidence="2" id="KW-1185">Reference proteome</keyword>
<dbReference type="EMBL" id="AP021879">
    <property type="protein sequence ID" value="BBO89387.1"/>
    <property type="molecule type" value="Genomic_DNA"/>
</dbReference>
<dbReference type="NCBIfam" id="NF047734">
    <property type="entry name" value="antiphage_MADS4"/>
    <property type="match status" value="1"/>
</dbReference>
<protein>
    <recommendedName>
        <fullName evidence="3">DUF4276 family protein</fullName>
    </recommendedName>
</protein>
<evidence type="ECO:0000313" key="1">
    <source>
        <dbReference type="EMBL" id="BBO89387.1"/>
    </source>
</evidence>
<name>A0A5K8A9Z5_9BACT</name>
<reference evidence="1 2" key="1">
    <citation type="submission" date="2019-11" db="EMBL/GenBank/DDBJ databases">
        <title>Comparative genomics of hydrocarbon-degrading Desulfosarcina strains.</title>
        <authorList>
            <person name="Watanabe M."/>
            <person name="Kojima H."/>
            <person name="Fukui M."/>
        </authorList>
    </citation>
    <scope>NUCLEOTIDE SEQUENCE [LARGE SCALE GENOMIC DNA]</scope>
    <source>
        <strain evidence="2">oXyS1</strain>
    </source>
</reference>
<dbReference type="AlphaFoldDB" id="A0A5K8A9Z5"/>